<organism evidence="2">
    <name type="scientific">human gut metagenome</name>
    <dbReference type="NCBI Taxonomy" id="408170"/>
    <lineage>
        <taxon>unclassified sequences</taxon>
        <taxon>metagenomes</taxon>
        <taxon>organismal metagenomes</taxon>
    </lineage>
</organism>
<keyword evidence="1" id="KW-0812">Transmembrane</keyword>
<dbReference type="SUPFAM" id="SSF103473">
    <property type="entry name" value="MFS general substrate transporter"/>
    <property type="match status" value="1"/>
</dbReference>
<evidence type="ECO:0000313" key="2">
    <source>
        <dbReference type="EMBL" id="ETJ35286.1"/>
    </source>
</evidence>
<protein>
    <recommendedName>
        <fullName evidence="3">MFS transporter</fullName>
    </recommendedName>
</protein>
<evidence type="ECO:0008006" key="3">
    <source>
        <dbReference type="Google" id="ProtNLM"/>
    </source>
</evidence>
<accession>W1XYS7</accession>
<dbReference type="InterPro" id="IPR036259">
    <property type="entry name" value="MFS_trans_sf"/>
</dbReference>
<proteinExistence type="predicted"/>
<comment type="caution">
    <text evidence="2">The sequence shown here is derived from an EMBL/GenBank/DDBJ whole genome shotgun (WGS) entry which is preliminary data.</text>
</comment>
<feature type="non-terminal residue" evidence="2">
    <location>
        <position position="105"/>
    </location>
</feature>
<dbReference type="AlphaFoldDB" id="W1XYS7"/>
<feature type="non-terminal residue" evidence="2">
    <location>
        <position position="1"/>
    </location>
</feature>
<reference evidence="2" key="1">
    <citation type="submission" date="2013-12" db="EMBL/GenBank/DDBJ databases">
        <title>A Varibaculum cambriense genome reconstructed from a premature infant gut community with otherwise low bacterial novelty that shifts toward anaerobic metabolism during the third week of life.</title>
        <authorList>
            <person name="Brown C.T."/>
            <person name="Sharon I."/>
            <person name="Thomas B.C."/>
            <person name="Castelle C.J."/>
            <person name="Morowitz M.J."/>
            <person name="Banfield J.F."/>
        </authorList>
    </citation>
    <scope>NUCLEOTIDE SEQUENCE</scope>
</reference>
<keyword evidence="1" id="KW-1133">Transmembrane helix</keyword>
<sequence length="105" mass="11639">ANLFSGLASAMWISFMVFYTGHFLKEEQQSATARVVMFNNIGMLMGFVASTLLYNTITMRGICILSVVGGLMTLLLSFNIKEENPQKGEHDISDLISICANKRLL</sequence>
<dbReference type="EMBL" id="AZMM01010322">
    <property type="protein sequence ID" value="ETJ35286.1"/>
    <property type="molecule type" value="Genomic_DNA"/>
</dbReference>
<feature type="transmembrane region" description="Helical" evidence="1">
    <location>
        <begin position="36"/>
        <end position="53"/>
    </location>
</feature>
<evidence type="ECO:0000256" key="1">
    <source>
        <dbReference type="SAM" id="Phobius"/>
    </source>
</evidence>
<name>W1XYS7_9ZZZZ</name>
<gene>
    <name evidence="2" type="ORF">Q604_UNBC10322G0001</name>
</gene>
<dbReference type="Gene3D" id="1.20.1250.20">
    <property type="entry name" value="MFS general substrate transporter like domains"/>
    <property type="match status" value="1"/>
</dbReference>
<feature type="transmembrane region" description="Helical" evidence="1">
    <location>
        <begin position="59"/>
        <end position="78"/>
    </location>
</feature>
<feature type="transmembrane region" description="Helical" evidence="1">
    <location>
        <begin position="6"/>
        <end position="24"/>
    </location>
</feature>
<keyword evidence="1" id="KW-0472">Membrane</keyword>